<organism evidence="2 3">
    <name type="scientific">Penicillium brevicompactum</name>
    <dbReference type="NCBI Taxonomy" id="5074"/>
    <lineage>
        <taxon>Eukaryota</taxon>
        <taxon>Fungi</taxon>
        <taxon>Dikarya</taxon>
        <taxon>Ascomycota</taxon>
        <taxon>Pezizomycotina</taxon>
        <taxon>Eurotiomycetes</taxon>
        <taxon>Eurotiomycetidae</taxon>
        <taxon>Eurotiales</taxon>
        <taxon>Aspergillaceae</taxon>
        <taxon>Penicillium</taxon>
    </lineage>
</organism>
<evidence type="ECO:0000256" key="1">
    <source>
        <dbReference type="SAM" id="SignalP"/>
    </source>
</evidence>
<accession>A0A9W9UAF1</accession>
<proteinExistence type="predicted"/>
<evidence type="ECO:0000313" key="3">
    <source>
        <dbReference type="Proteomes" id="UP001147695"/>
    </source>
</evidence>
<reference evidence="2" key="1">
    <citation type="submission" date="2022-12" db="EMBL/GenBank/DDBJ databases">
        <authorList>
            <person name="Petersen C."/>
        </authorList>
    </citation>
    <scope>NUCLEOTIDE SEQUENCE</scope>
    <source>
        <strain evidence="2">IBT 35673</strain>
    </source>
</reference>
<dbReference type="Proteomes" id="UP001147695">
    <property type="component" value="Unassembled WGS sequence"/>
</dbReference>
<keyword evidence="1" id="KW-0732">Signal</keyword>
<evidence type="ECO:0008006" key="4">
    <source>
        <dbReference type="Google" id="ProtNLM"/>
    </source>
</evidence>
<dbReference type="AlphaFoldDB" id="A0A9W9UAF1"/>
<name>A0A9W9UAF1_PENBR</name>
<comment type="caution">
    <text evidence="2">The sequence shown here is derived from an EMBL/GenBank/DDBJ whole genome shotgun (WGS) entry which is preliminary data.</text>
</comment>
<dbReference type="EMBL" id="JAPZBQ010000005">
    <property type="protein sequence ID" value="KAJ5328234.1"/>
    <property type="molecule type" value="Genomic_DNA"/>
</dbReference>
<sequence length="70" mass="6805">MQFSKSLLALVALGASLGLAAPAPAPDKDVTQAAQSCPSEYAVCGCVGDGGGDGAICGKKTISDYASCPV</sequence>
<protein>
    <recommendedName>
        <fullName evidence="4">Extracellular membrane protein CFEM domain-containing protein</fullName>
    </recommendedName>
</protein>
<feature type="signal peptide" evidence="1">
    <location>
        <begin position="1"/>
        <end position="22"/>
    </location>
</feature>
<reference evidence="2" key="2">
    <citation type="journal article" date="2023" name="IMA Fungus">
        <title>Comparative genomic study of the Penicillium genus elucidates a diverse pangenome and 15 lateral gene transfer events.</title>
        <authorList>
            <person name="Petersen C."/>
            <person name="Sorensen T."/>
            <person name="Nielsen M.R."/>
            <person name="Sondergaard T.E."/>
            <person name="Sorensen J.L."/>
            <person name="Fitzpatrick D.A."/>
            <person name="Frisvad J.C."/>
            <person name="Nielsen K.L."/>
        </authorList>
    </citation>
    <scope>NUCLEOTIDE SEQUENCE</scope>
    <source>
        <strain evidence="2">IBT 35673</strain>
    </source>
</reference>
<gene>
    <name evidence="2" type="ORF">N7452_008624</name>
</gene>
<evidence type="ECO:0000313" key="2">
    <source>
        <dbReference type="EMBL" id="KAJ5328234.1"/>
    </source>
</evidence>
<feature type="chain" id="PRO_5040882820" description="Extracellular membrane protein CFEM domain-containing protein" evidence="1">
    <location>
        <begin position="23"/>
        <end position="70"/>
    </location>
</feature>